<dbReference type="FunFam" id="2.60.40.10:FF:000028">
    <property type="entry name" value="Neuronal cell adhesion molecule"/>
    <property type="match status" value="1"/>
</dbReference>
<dbReference type="Pfam" id="PF06583">
    <property type="entry name" value="Neogenin_C"/>
    <property type="match status" value="1"/>
</dbReference>
<dbReference type="InterPro" id="IPR007110">
    <property type="entry name" value="Ig-like_dom"/>
</dbReference>
<feature type="region of interest" description="Disordered" evidence="10">
    <location>
        <begin position="1126"/>
        <end position="1152"/>
    </location>
</feature>
<dbReference type="SUPFAM" id="SSF48726">
    <property type="entry name" value="Immunoglobulin"/>
    <property type="match status" value="4"/>
</dbReference>
<feature type="compositionally biased region" description="Low complexity" evidence="10">
    <location>
        <begin position="1314"/>
        <end position="1327"/>
    </location>
</feature>
<dbReference type="SMART" id="SM00408">
    <property type="entry name" value="IGc2"/>
    <property type="match status" value="4"/>
</dbReference>
<feature type="domain" description="Ig-like" evidence="13">
    <location>
        <begin position="125"/>
        <end position="214"/>
    </location>
</feature>
<evidence type="ECO:0000313" key="15">
    <source>
        <dbReference type="EMBL" id="KAK2565294.1"/>
    </source>
</evidence>
<dbReference type="CDD" id="cd00063">
    <property type="entry name" value="FN3"/>
    <property type="match status" value="5"/>
</dbReference>
<keyword evidence="12" id="KW-0732">Signal</keyword>
<keyword evidence="8" id="KW-0325">Glycoprotein</keyword>
<dbReference type="InterPro" id="IPR003961">
    <property type="entry name" value="FN3_dom"/>
</dbReference>
<evidence type="ECO:0000256" key="5">
    <source>
        <dbReference type="ARBA" id="ARBA00022989"/>
    </source>
</evidence>
<evidence type="ECO:0000256" key="9">
    <source>
        <dbReference type="ARBA" id="ARBA00023319"/>
    </source>
</evidence>
<feature type="domain" description="Ig-like" evidence="13">
    <location>
        <begin position="319"/>
        <end position="399"/>
    </location>
</feature>
<dbReference type="InterPro" id="IPR036116">
    <property type="entry name" value="FN3_sf"/>
</dbReference>
<feature type="domain" description="Fibronectin type-III" evidence="14">
    <location>
        <begin position="674"/>
        <end position="771"/>
    </location>
</feature>
<feature type="compositionally biased region" description="Polar residues" evidence="10">
    <location>
        <begin position="425"/>
        <end position="439"/>
    </location>
</feature>
<name>A0AAD9V8N0_ACRCE</name>
<dbReference type="InterPro" id="IPR003599">
    <property type="entry name" value="Ig_sub"/>
</dbReference>
<dbReference type="SUPFAM" id="SSF49265">
    <property type="entry name" value="Fibronectin type III"/>
    <property type="match status" value="3"/>
</dbReference>
<dbReference type="Pfam" id="PF13895">
    <property type="entry name" value="Ig_2"/>
    <property type="match status" value="1"/>
</dbReference>
<reference evidence="15" key="2">
    <citation type="journal article" date="2023" name="Science">
        <title>Genomic signatures of disease resistance in endangered staghorn corals.</title>
        <authorList>
            <person name="Vollmer S.V."/>
            <person name="Selwyn J.D."/>
            <person name="Despard B.A."/>
            <person name="Roesel C.L."/>
        </authorList>
    </citation>
    <scope>NUCLEOTIDE SEQUENCE</scope>
    <source>
        <strain evidence="15">K2</strain>
    </source>
</reference>
<keyword evidence="3 11" id="KW-0812">Transmembrane</keyword>
<evidence type="ECO:0000259" key="14">
    <source>
        <dbReference type="PROSITE" id="PS50853"/>
    </source>
</evidence>
<sequence length="1482" mass="164400">MRMLSWEVSVVAFVQLAAISGSLAANLPHFIEEPSDTYVRKGKPATLKCQLGGNPLPSITWKRNGKQVTLDSRRTIKPDGSLYFTEIFHNRTHKPDEGIYQCEGSQFHYKIISRTARVTVAGISSKVDVVPKTLSVTFGDTARLFCNVKHSNPKAKVGWRKQGSNVSITTGDRFTLIPDGALQINNIRFEEQGKYECFATNEIARKIHTSTTVGNVKVLPDDAFPRIVSFQTRPKDTVATTESTVVLECVASGYPKPSITWLKDGFEISPGRNGYSILGQGNLMIKSVAVSHAGTYTCRALQTTRSIDATAKLDVFYGPVFTKKPSDVHAYQKSSVQFECQAEGIPKPNISWSLNGRELSTSSYTRVGDGVLEVRDLVFSDKGVYQCFAKGHSGKVQASGQLFVYYEGDPLPVITPATTPPAPSRKSSSQSTLQPTTAKSFPGKPENVAAQTLSDRAIELTWSPPSVSRGKILEYVCIYVKAGGSNVDTVNVSGDTLVKKFSDLEPDTEYQFNVFAKNKHGTGAISEEVKARTYSSSAAPGKPRDLVAEAVTESSIRVTWEVPDTGPVSRYVILYKDTSSNERELRDYTKKQTRVLRDLKTYTKYTITVYAEDKAGLKGASAVTEATTNGGDLIVRADSSTLKLHFVAKNIKSTAWCVQFVWNELHHNYLPRATPRDFSMKPDGSGRALIATWTEPDPTRVNGKVSFYIIKYRKQGEINEQTTNRIGSEKLAFTISDLKPDVIYEAKIAAGSNSGLGQFTWDWIQATTVATKCKEDTTPGKPKFGDIERFQNAILVRWLPPDNAGLVCVTGYRLWWGENMPFHFSAEPLSGDKNHYLINNLRPNQKYVLKLVANNSAGNGLDVQIITQTAPADDLKPVKDVQAMPLSSKVMRISWKETRVPTALTVYHVYYSLRKQLRYCGNTTEKSIKCVQLKPYTNYLFYVRRNNEKINATVKNFTMEDKPGVPLYLTGNPNEEDFSRLALQWQPPRDLNGDILKYRIYYSRNASDHKWKYVDVNGTELGKEIAGLKAGTTYYFKIQARTKEGWGVFSKVMKIATLSDPPAATPSSPTVLSSGPDAVAAGAQVVGGLKNKTLWIVIAAVAGITLIAIIIISVILCKKRSGDDIQRKPPTYKQVVQSNGSAKKKHKEEKPPDLWINHSENVEMKRMESANPAPDVTNSVTIIPRRSAEMQPLEDSPLDHLHIDHERSSFLNSGDGEDEDSEEFPPPPIIDGEADPYLDYPDYNRTPTPPPSPGLPPFSPARSTTPVFGKGLDFQVFSDKDYKTGRLISPSLPVGDDRYLNLNSQKRPTGRNLGGNRSVRRSGTTSRTENKSPYPVTSTPRYQPILPRTGSCDDTFDTPDLRPPKRSRSYDPDFWVPKAKVPVYPMVHSSPTHSSTLPRPRAPVVPADDIQLPPVGYSRKNPPRGFFTPPPKYEEIFARRSKPPTSPQRDQDPFVADLDKEIAGLEGLMRDLNEITSGDYII</sequence>
<keyword evidence="6 11" id="KW-0472">Membrane</keyword>
<feature type="domain" description="Fibronectin type-III" evidence="14">
    <location>
        <begin position="877"/>
        <end position="962"/>
    </location>
</feature>
<feature type="region of interest" description="Disordered" evidence="10">
    <location>
        <begin position="1285"/>
        <end position="1369"/>
    </location>
</feature>
<dbReference type="PROSITE" id="PS50853">
    <property type="entry name" value="FN3"/>
    <property type="match status" value="6"/>
</dbReference>
<dbReference type="InterPro" id="IPR013098">
    <property type="entry name" value="Ig_I-set"/>
</dbReference>
<evidence type="ECO:0000256" key="7">
    <source>
        <dbReference type="ARBA" id="ARBA00023157"/>
    </source>
</evidence>
<protein>
    <submittedName>
        <fullName evidence="15">Neogenin</fullName>
    </submittedName>
</protein>
<feature type="domain" description="Fibronectin type-III" evidence="14">
    <location>
        <begin position="444"/>
        <end position="536"/>
    </location>
</feature>
<evidence type="ECO:0000256" key="10">
    <source>
        <dbReference type="SAM" id="MobiDB-lite"/>
    </source>
</evidence>
<evidence type="ECO:0000313" key="16">
    <source>
        <dbReference type="Proteomes" id="UP001249851"/>
    </source>
</evidence>
<dbReference type="PROSITE" id="PS50835">
    <property type="entry name" value="IG_LIKE"/>
    <property type="match status" value="4"/>
</dbReference>
<dbReference type="Pfam" id="PF00041">
    <property type="entry name" value="fn3"/>
    <property type="match status" value="5"/>
</dbReference>
<dbReference type="GO" id="GO:0098609">
    <property type="term" value="P:cell-cell adhesion"/>
    <property type="evidence" value="ECO:0007669"/>
    <property type="project" value="TreeGrafter"/>
</dbReference>
<keyword evidence="7" id="KW-1015">Disulfide bond</keyword>
<dbReference type="GO" id="GO:0016020">
    <property type="term" value="C:membrane"/>
    <property type="evidence" value="ECO:0007669"/>
    <property type="project" value="UniProtKB-SubCell"/>
</dbReference>
<feature type="transmembrane region" description="Helical" evidence="11">
    <location>
        <begin position="1094"/>
        <end position="1117"/>
    </location>
</feature>
<evidence type="ECO:0000256" key="12">
    <source>
        <dbReference type="SAM" id="SignalP"/>
    </source>
</evidence>
<feature type="domain" description="Fibronectin type-III" evidence="14">
    <location>
        <begin position="778"/>
        <end position="873"/>
    </location>
</feature>
<feature type="signal peptide" evidence="12">
    <location>
        <begin position="1"/>
        <end position="24"/>
    </location>
</feature>
<dbReference type="Pfam" id="PF13927">
    <property type="entry name" value="Ig_3"/>
    <property type="match status" value="1"/>
</dbReference>
<feature type="chain" id="PRO_5042061070" evidence="12">
    <location>
        <begin position="25"/>
        <end position="1482"/>
    </location>
</feature>
<evidence type="ECO:0000256" key="1">
    <source>
        <dbReference type="ARBA" id="ARBA00004479"/>
    </source>
</evidence>
<feature type="domain" description="Fibronectin type-III" evidence="14">
    <location>
        <begin position="965"/>
        <end position="1062"/>
    </location>
</feature>
<keyword evidence="5 11" id="KW-1133">Transmembrane helix</keyword>
<organism evidence="15 16">
    <name type="scientific">Acropora cervicornis</name>
    <name type="common">Staghorn coral</name>
    <dbReference type="NCBI Taxonomy" id="6130"/>
    <lineage>
        <taxon>Eukaryota</taxon>
        <taxon>Metazoa</taxon>
        <taxon>Cnidaria</taxon>
        <taxon>Anthozoa</taxon>
        <taxon>Hexacorallia</taxon>
        <taxon>Scleractinia</taxon>
        <taxon>Astrocoeniina</taxon>
        <taxon>Acroporidae</taxon>
        <taxon>Acropora</taxon>
    </lineage>
</organism>
<dbReference type="FunFam" id="2.60.40.10:FF:000004">
    <property type="entry name" value="DCC isoform 1"/>
    <property type="match status" value="1"/>
</dbReference>
<keyword evidence="9" id="KW-0393">Immunoglobulin domain</keyword>
<dbReference type="FunFam" id="2.60.40.10:FF:000189">
    <property type="entry name" value="Neogenin isoform 3"/>
    <property type="match status" value="1"/>
</dbReference>
<dbReference type="SMART" id="SM00060">
    <property type="entry name" value="FN3"/>
    <property type="match status" value="6"/>
</dbReference>
<feature type="region of interest" description="Disordered" evidence="10">
    <location>
        <begin position="1208"/>
        <end position="1268"/>
    </location>
</feature>
<accession>A0AAD9V8N0</accession>
<comment type="similarity">
    <text evidence="2">Belongs to the immunoglobulin superfamily. DCC family.</text>
</comment>
<keyword evidence="16" id="KW-1185">Reference proteome</keyword>
<dbReference type="Proteomes" id="UP001249851">
    <property type="component" value="Unassembled WGS sequence"/>
</dbReference>
<evidence type="ECO:0000256" key="6">
    <source>
        <dbReference type="ARBA" id="ARBA00023136"/>
    </source>
</evidence>
<feature type="region of interest" description="Disordered" evidence="10">
    <location>
        <begin position="415"/>
        <end position="446"/>
    </location>
</feature>
<dbReference type="Pfam" id="PF07679">
    <property type="entry name" value="I-set"/>
    <property type="match status" value="2"/>
</dbReference>
<comment type="caution">
    <text evidence="15">The sequence shown here is derived from an EMBL/GenBank/DDBJ whole genome shotgun (WGS) entry which is preliminary data.</text>
</comment>
<evidence type="ECO:0000256" key="3">
    <source>
        <dbReference type="ARBA" id="ARBA00022692"/>
    </source>
</evidence>
<dbReference type="InterPro" id="IPR036179">
    <property type="entry name" value="Ig-like_dom_sf"/>
</dbReference>
<proteinExistence type="inferred from homology"/>
<dbReference type="SMART" id="SM00409">
    <property type="entry name" value="IG"/>
    <property type="match status" value="4"/>
</dbReference>
<feature type="compositionally biased region" description="Basic and acidic residues" evidence="10">
    <location>
        <begin position="1359"/>
        <end position="1369"/>
    </location>
</feature>
<dbReference type="InterPro" id="IPR003598">
    <property type="entry name" value="Ig_sub2"/>
</dbReference>
<feature type="domain" description="Ig-like" evidence="13">
    <location>
        <begin position="225"/>
        <end position="314"/>
    </location>
</feature>
<feature type="compositionally biased region" description="Pro residues" evidence="10">
    <location>
        <begin position="1247"/>
        <end position="1259"/>
    </location>
</feature>
<evidence type="ECO:0000259" key="13">
    <source>
        <dbReference type="PROSITE" id="PS50835"/>
    </source>
</evidence>
<evidence type="ECO:0000256" key="2">
    <source>
        <dbReference type="ARBA" id="ARBA00009588"/>
    </source>
</evidence>
<reference evidence="15" key="1">
    <citation type="journal article" date="2023" name="G3 (Bethesda)">
        <title>Whole genome assembly and annotation of the endangered Caribbean coral Acropora cervicornis.</title>
        <authorList>
            <person name="Selwyn J.D."/>
            <person name="Vollmer S.V."/>
        </authorList>
    </citation>
    <scope>NUCLEOTIDE SEQUENCE</scope>
    <source>
        <strain evidence="15">K2</strain>
    </source>
</reference>
<feature type="domain" description="Ig-like" evidence="13">
    <location>
        <begin position="28"/>
        <end position="119"/>
    </location>
</feature>
<evidence type="ECO:0000256" key="11">
    <source>
        <dbReference type="SAM" id="Phobius"/>
    </source>
</evidence>
<evidence type="ECO:0000256" key="4">
    <source>
        <dbReference type="ARBA" id="ARBA00022737"/>
    </source>
</evidence>
<dbReference type="FunFam" id="2.60.40.10:FF:000032">
    <property type="entry name" value="palladin isoform X1"/>
    <property type="match status" value="1"/>
</dbReference>
<comment type="subcellular location">
    <subcellularLocation>
        <location evidence="1">Membrane</location>
        <topology evidence="1">Single-pass type I membrane protein</topology>
    </subcellularLocation>
</comment>
<dbReference type="PANTHER" id="PTHR44170">
    <property type="entry name" value="PROTEIN SIDEKICK"/>
    <property type="match status" value="1"/>
</dbReference>
<dbReference type="PANTHER" id="PTHR44170:SF54">
    <property type="entry name" value="FI24025P1"/>
    <property type="match status" value="1"/>
</dbReference>
<dbReference type="EMBL" id="JARQWQ010000020">
    <property type="protein sequence ID" value="KAK2565294.1"/>
    <property type="molecule type" value="Genomic_DNA"/>
</dbReference>
<dbReference type="Gene3D" id="2.60.40.10">
    <property type="entry name" value="Immunoglobulins"/>
    <property type="match status" value="10"/>
</dbReference>
<feature type="region of interest" description="Disordered" evidence="10">
    <location>
        <begin position="1389"/>
        <end position="1426"/>
    </location>
</feature>
<keyword evidence="4" id="KW-0677">Repeat</keyword>
<feature type="domain" description="Fibronectin type-III" evidence="14">
    <location>
        <begin position="542"/>
        <end position="631"/>
    </location>
</feature>
<dbReference type="InterPro" id="IPR013783">
    <property type="entry name" value="Ig-like_fold"/>
</dbReference>
<evidence type="ECO:0000256" key="8">
    <source>
        <dbReference type="ARBA" id="ARBA00023180"/>
    </source>
</evidence>
<dbReference type="InterPro" id="IPR010560">
    <property type="entry name" value="Neogenin_C"/>
</dbReference>
<gene>
    <name evidence="15" type="ORF">P5673_011253</name>
</gene>